<keyword evidence="1" id="KW-0472">Membrane</keyword>
<comment type="caution">
    <text evidence="2">The sequence shown here is derived from an EMBL/GenBank/DDBJ whole genome shotgun (WGS) entry which is preliminary data.</text>
</comment>
<dbReference type="Proteomes" id="UP000601435">
    <property type="component" value="Unassembled WGS sequence"/>
</dbReference>
<evidence type="ECO:0000313" key="3">
    <source>
        <dbReference type="Proteomes" id="UP000601435"/>
    </source>
</evidence>
<feature type="transmembrane region" description="Helical" evidence="1">
    <location>
        <begin position="117"/>
        <end position="134"/>
    </location>
</feature>
<accession>A0A812QIE9</accession>
<keyword evidence="3" id="KW-1185">Reference proteome</keyword>
<gene>
    <name evidence="2" type="ORF">SNEC2469_LOCUS10201</name>
</gene>
<feature type="transmembrane region" description="Helical" evidence="1">
    <location>
        <begin position="74"/>
        <end position="97"/>
    </location>
</feature>
<organism evidence="2 3">
    <name type="scientific">Symbiodinium necroappetens</name>
    <dbReference type="NCBI Taxonomy" id="1628268"/>
    <lineage>
        <taxon>Eukaryota</taxon>
        <taxon>Sar</taxon>
        <taxon>Alveolata</taxon>
        <taxon>Dinophyceae</taxon>
        <taxon>Suessiales</taxon>
        <taxon>Symbiodiniaceae</taxon>
        <taxon>Symbiodinium</taxon>
    </lineage>
</organism>
<evidence type="ECO:0000313" key="2">
    <source>
        <dbReference type="EMBL" id="CAE7377845.1"/>
    </source>
</evidence>
<keyword evidence="1" id="KW-1133">Transmembrane helix</keyword>
<proteinExistence type="predicted"/>
<dbReference type="AlphaFoldDB" id="A0A812QIE9"/>
<sequence length="148" mass="15558">MRSLGTFIGPFGSTLLCLLPKEGLFNELNSAGWAIAAANLFGVALCCCGVLSCDPLMLNKLHGQSNQVPAARSFPTTTVIWTCLLFQVTTALLLAVLEVVPPIVLTDEFRLPPAATSILFGIASLAVIALFALVEVRDQGNVPKCAGV</sequence>
<dbReference type="OrthoDB" id="10538273at2759"/>
<keyword evidence="1" id="KW-0812">Transmembrane</keyword>
<protein>
    <submittedName>
        <fullName evidence="2">Uncharacterized protein</fullName>
    </submittedName>
</protein>
<name>A0A812QIE9_9DINO</name>
<evidence type="ECO:0000256" key="1">
    <source>
        <dbReference type="SAM" id="Phobius"/>
    </source>
</evidence>
<reference evidence="2" key="1">
    <citation type="submission" date="2021-02" db="EMBL/GenBank/DDBJ databases">
        <authorList>
            <person name="Dougan E. K."/>
            <person name="Rhodes N."/>
            <person name="Thang M."/>
            <person name="Chan C."/>
        </authorList>
    </citation>
    <scope>NUCLEOTIDE SEQUENCE</scope>
</reference>
<dbReference type="EMBL" id="CAJNJA010016276">
    <property type="protein sequence ID" value="CAE7377845.1"/>
    <property type="molecule type" value="Genomic_DNA"/>
</dbReference>
<feature type="transmembrane region" description="Helical" evidence="1">
    <location>
        <begin position="33"/>
        <end position="53"/>
    </location>
</feature>